<dbReference type="RefSeq" id="WP_200357002.1">
    <property type="nucleotide sequence ID" value="NZ_JAENIL010000035.1"/>
</dbReference>
<dbReference type="AlphaFoldDB" id="A0A934RYQ0"/>
<organism evidence="3 4">
    <name type="scientific">Pelagicoccus mobilis</name>
    <dbReference type="NCBI Taxonomy" id="415221"/>
    <lineage>
        <taxon>Bacteria</taxon>
        <taxon>Pseudomonadati</taxon>
        <taxon>Verrucomicrobiota</taxon>
        <taxon>Opitutia</taxon>
        <taxon>Puniceicoccales</taxon>
        <taxon>Pelagicoccaceae</taxon>
        <taxon>Pelagicoccus</taxon>
    </lineage>
</organism>
<dbReference type="Proteomes" id="UP000617628">
    <property type="component" value="Unassembled WGS sequence"/>
</dbReference>
<evidence type="ECO:0000313" key="4">
    <source>
        <dbReference type="Proteomes" id="UP000617628"/>
    </source>
</evidence>
<keyword evidence="2" id="KW-1133">Transmembrane helix</keyword>
<feature type="transmembrane region" description="Helical" evidence="2">
    <location>
        <begin position="21"/>
        <end position="46"/>
    </location>
</feature>
<comment type="caution">
    <text evidence="3">The sequence shown here is derived from an EMBL/GenBank/DDBJ whole genome shotgun (WGS) entry which is preliminary data.</text>
</comment>
<name>A0A934RYQ0_9BACT</name>
<evidence type="ECO:0000256" key="2">
    <source>
        <dbReference type="SAM" id="Phobius"/>
    </source>
</evidence>
<proteinExistence type="predicted"/>
<feature type="region of interest" description="Disordered" evidence="1">
    <location>
        <begin position="902"/>
        <end position="932"/>
    </location>
</feature>
<reference evidence="3" key="1">
    <citation type="submission" date="2021-01" db="EMBL/GenBank/DDBJ databases">
        <title>Modified the classification status of verrucomicrobia.</title>
        <authorList>
            <person name="Feng X."/>
        </authorList>
    </citation>
    <scope>NUCLEOTIDE SEQUENCE</scope>
    <source>
        <strain evidence="3">KCTC 13126</strain>
    </source>
</reference>
<feature type="compositionally biased region" description="Polar residues" evidence="1">
    <location>
        <begin position="921"/>
        <end position="932"/>
    </location>
</feature>
<evidence type="ECO:0000256" key="1">
    <source>
        <dbReference type="SAM" id="MobiDB-lite"/>
    </source>
</evidence>
<keyword evidence="2" id="KW-0812">Transmembrane</keyword>
<evidence type="ECO:0000313" key="3">
    <source>
        <dbReference type="EMBL" id="MBK1878788.1"/>
    </source>
</evidence>
<protein>
    <recommendedName>
        <fullName evidence="5">AsmA-like C-terminal domain-containing protein</fullName>
    </recommendedName>
</protein>
<dbReference type="EMBL" id="JAENIL010000035">
    <property type="protein sequence ID" value="MBK1878788.1"/>
    <property type="molecule type" value="Genomic_DNA"/>
</dbReference>
<evidence type="ECO:0008006" key="5">
    <source>
        <dbReference type="Google" id="ProtNLM"/>
    </source>
</evidence>
<sequence length="932" mass="102511">MSKPRKSHLRIAWKSVCTTCKALFHGCYSAIVLMLAAATLFAAYVATLDDIPVPNFIIRELRDQLQTKGISLRMEGIRFQPNGRIIVERPEFYSPELGSTIVAADIAIAKLKLSRLLFRKVAIDEVRLSSGRIVLPAMLTPSGEPTTAISSINLEAVQRAERWNIRYANCAIDDLKLSLAGRINANLLQLPPPKPDAPKPTVTQIILKLAPQISRVKEELKRLDAPFCTIDLDIEDGTQTAYLDLGATRLKATPEIEVQELSIKAKYALGQSLETKLFANHISLPNEVSAKSLRLFAQWDSEPPPKSLLPDHIQASTAQISYQGTEIPSLIALATPGETTHSAHIQLAFPSSPISARLEHDTESQQTSLDLHALLDTPLLENLNPLAQKFANLDLHSQAQIHSAIDIHATGTLDADFKPSRINAIAQTGETTLLGTTIDYASCSATLTGPQIDLHEVRLQAGQQSGVITVGYNLETMLRRVLIEGSFDPTSVNSWFKPWWAAMWDGMSFPDEGMLTYLDSQATFKRPDTVHVTGTGYVQDFNLRGMLVDELRTKLFSKFHYIDLYDLEINAADDQQAVGEIQFYMDRDVRDEKDKLTGIWIEAISTLDVQNGPKILWEIADGVRNILAPYCYDLPPLLEVRSASVLFEDEFINDIDLGIESETAFTFYGYPLDSLSTEIHIDDDVIDIPYAESDLGGGKMTASAFIVGDAVEIDAQLDDVGFGEALVATNTYFAADGSETAQAMDTERLLSFGGKANASFKGHGILGDSLSYQGEGEFKITEADFGSFRLFGLLSAALEITPLRFTTLSFSDASSPFTVNLDTVNLTDAKMEGGGAAIESEGTYNIETDALDLSAKLFPFRNSKVPLITPLINLPLDIFSNVFEVSVTGTFDEPKLTLFNPNTKQEINVDTPRRDHRPTRNPRSVTKNAPSE</sequence>
<keyword evidence="2" id="KW-0472">Membrane</keyword>
<keyword evidence="4" id="KW-1185">Reference proteome</keyword>
<gene>
    <name evidence="3" type="ORF">JIN87_18040</name>
</gene>
<accession>A0A934RYQ0</accession>